<comment type="similarity">
    <text evidence="1">Belongs to the GSP E family.</text>
</comment>
<feature type="domain" description="Bacterial type II secretion system protein E" evidence="4">
    <location>
        <begin position="197"/>
        <end position="211"/>
    </location>
</feature>
<comment type="caution">
    <text evidence="5">The sequence shown here is derived from an EMBL/GenBank/DDBJ whole genome shotgun (WGS) entry which is preliminary data.</text>
</comment>
<dbReference type="SMART" id="SM00382">
    <property type="entry name" value="AAA"/>
    <property type="match status" value="1"/>
</dbReference>
<evidence type="ECO:0000313" key="6">
    <source>
        <dbReference type="Proteomes" id="UP001596310"/>
    </source>
</evidence>
<gene>
    <name evidence="5" type="primary">comGA</name>
    <name evidence="5" type="ORF">ACFQHW_08325</name>
</gene>
<dbReference type="InterPro" id="IPR027417">
    <property type="entry name" value="P-loop_NTPase"/>
</dbReference>
<dbReference type="PANTHER" id="PTHR30258:SF2">
    <property type="entry name" value="COMG OPERON PROTEIN 1"/>
    <property type="match status" value="1"/>
</dbReference>
<dbReference type="SUPFAM" id="SSF52540">
    <property type="entry name" value="P-loop containing nucleoside triphosphate hydrolases"/>
    <property type="match status" value="1"/>
</dbReference>
<dbReference type="InterPro" id="IPR003593">
    <property type="entry name" value="AAA+_ATPase"/>
</dbReference>
<dbReference type="NCBIfam" id="NF041000">
    <property type="entry name" value="ATPase_ComGA"/>
    <property type="match status" value="1"/>
</dbReference>
<keyword evidence="3" id="KW-0067">ATP-binding</keyword>
<protein>
    <submittedName>
        <fullName evidence="5">Competence type IV pilus ATPase ComGA</fullName>
    </submittedName>
</protein>
<organism evidence="5 6">
    <name type="scientific">Lapidilactobacillus achengensis</name>
    <dbReference type="NCBI Taxonomy" id="2486000"/>
    <lineage>
        <taxon>Bacteria</taxon>
        <taxon>Bacillati</taxon>
        <taxon>Bacillota</taxon>
        <taxon>Bacilli</taxon>
        <taxon>Lactobacillales</taxon>
        <taxon>Lactobacillaceae</taxon>
        <taxon>Lapidilactobacillus</taxon>
    </lineage>
</organism>
<evidence type="ECO:0000313" key="5">
    <source>
        <dbReference type="EMBL" id="MFC6315564.1"/>
    </source>
</evidence>
<dbReference type="Pfam" id="PF00437">
    <property type="entry name" value="T2SSE"/>
    <property type="match status" value="1"/>
</dbReference>
<evidence type="ECO:0000256" key="1">
    <source>
        <dbReference type="ARBA" id="ARBA00006611"/>
    </source>
</evidence>
<dbReference type="InterPro" id="IPR001482">
    <property type="entry name" value="T2SS/T4SS_dom"/>
</dbReference>
<keyword evidence="2" id="KW-0547">Nucleotide-binding</keyword>
<keyword evidence="6" id="KW-1185">Reference proteome</keyword>
<name>A0ABW1UNR0_9LACO</name>
<accession>A0ABW1UNR0</accession>
<evidence type="ECO:0000256" key="2">
    <source>
        <dbReference type="ARBA" id="ARBA00022741"/>
    </source>
</evidence>
<dbReference type="PROSITE" id="PS00662">
    <property type="entry name" value="T2SP_E"/>
    <property type="match status" value="1"/>
</dbReference>
<dbReference type="InterPro" id="IPR047667">
    <property type="entry name" value="ATPase_ComGA"/>
</dbReference>
<dbReference type="RefSeq" id="WP_125598424.1">
    <property type="nucleotide sequence ID" value="NZ_JBHSSM010000018.1"/>
</dbReference>
<dbReference type="Gene3D" id="3.40.50.300">
    <property type="entry name" value="P-loop containing nucleotide triphosphate hydrolases"/>
    <property type="match status" value="1"/>
</dbReference>
<dbReference type="CDD" id="cd01129">
    <property type="entry name" value="PulE-GspE-like"/>
    <property type="match status" value="1"/>
</dbReference>
<evidence type="ECO:0000256" key="3">
    <source>
        <dbReference type="ARBA" id="ARBA00022840"/>
    </source>
</evidence>
<proteinExistence type="inferred from homology"/>
<dbReference type="Gene3D" id="3.30.450.90">
    <property type="match status" value="1"/>
</dbReference>
<dbReference type="PANTHER" id="PTHR30258">
    <property type="entry name" value="TYPE II SECRETION SYSTEM PROTEIN GSPE-RELATED"/>
    <property type="match status" value="1"/>
</dbReference>
<sequence>MIADQAYDLLQQAAQRGDNDLFLKPIVMGWLIYGRQTGQSVFVMQLDLAQGQALINYFKFNAQMDLSEQRRPQIGAWHYQEQRLTLDLRLTSVADFQNRECLVIRLLYPIRADGHFINEQRFQILRGQLRQRGLFLFSGPTGSGKTTLLYQLAQQLAQSQMVLAIEDPTEINAPEITQLQVNDLAEMDYQALLKISLRLRPDILVIGEIRDAQTAAIAVQAALSGHTVLATIHARSAPGTLLRLADLGVAPATIASVVTVASYQRLVPLIDGNLAVGLDLMTASLIQQWVKDQNHHVDQWEVWQNDLQQACEQNRITSTVYQQFACG</sequence>
<dbReference type="EMBL" id="JBHSSM010000018">
    <property type="protein sequence ID" value="MFC6315564.1"/>
    <property type="molecule type" value="Genomic_DNA"/>
</dbReference>
<dbReference type="Proteomes" id="UP001596310">
    <property type="component" value="Unassembled WGS sequence"/>
</dbReference>
<reference evidence="6" key="1">
    <citation type="journal article" date="2019" name="Int. J. Syst. Evol. Microbiol.">
        <title>The Global Catalogue of Microorganisms (GCM) 10K type strain sequencing project: providing services to taxonomists for standard genome sequencing and annotation.</title>
        <authorList>
            <consortium name="The Broad Institute Genomics Platform"/>
            <consortium name="The Broad Institute Genome Sequencing Center for Infectious Disease"/>
            <person name="Wu L."/>
            <person name="Ma J."/>
        </authorList>
    </citation>
    <scope>NUCLEOTIDE SEQUENCE [LARGE SCALE GENOMIC DNA]</scope>
    <source>
        <strain evidence="6">CCM 8897</strain>
    </source>
</reference>
<evidence type="ECO:0000259" key="4">
    <source>
        <dbReference type="PROSITE" id="PS00662"/>
    </source>
</evidence>